<protein>
    <submittedName>
        <fullName evidence="4">Tetratricopeptide repeat protein</fullName>
    </submittedName>
</protein>
<organism evidence="4 5">
    <name type="scientific">Aliibacillus thermotolerans</name>
    <dbReference type="NCBI Taxonomy" id="1834418"/>
    <lineage>
        <taxon>Bacteria</taxon>
        <taxon>Bacillati</taxon>
        <taxon>Bacillota</taxon>
        <taxon>Bacilli</taxon>
        <taxon>Bacillales</taxon>
        <taxon>Bacillaceae</taxon>
        <taxon>Aliibacillus</taxon>
    </lineage>
</organism>
<dbReference type="InterPro" id="IPR051012">
    <property type="entry name" value="CellSynth/LPSAsmb/PSIAsmb"/>
</dbReference>
<dbReference type="Pfam" id="PF13432">
    <property type="entry name" value="TPR_16"/>
    <property type="match status" value="1"/>
</dbReference>
<dbReference type="EMBL" id="JBHSPF010000018">
    <property type="protein sequence ID" value="MFC5628306.1"/>
    <property type="molecule type" value="Genomic_DNA"/>
</dbReference>
<dbReference type="SUPFAM" id="SSF48452">
    <property type="entry name" value="TPR-like"/>
    <property type="match status" value="2"/>
</dbReference>
<comment type="caution">
    <text evidence="4">The sequence shown here is derived from an EMBL/GenBank/DDBJ whole genome shotgun (WGS) entry which is preliminary data.</text>
</comment>
<dbReference type="InterPro" id="IPR011990">
    <property type="entry name" value="TPR-like_helical_dom_sf"/>
</dbReference>
<proteinExistence type="predicted"/>
<reference evidence="5" key="1">
    <citation type="journal article" date="2019" name="Int. J. Syst. Evol. Microbiol.">
        <title>The Global Catalogue of Microorganisms (GCM) 10K type strain sequencing project: providing services to taxonomists for standard genome sequencing and annotation.</title>
        <authorList>
            <consortium name="The Broad Institute Genomics Platform"/>
            <consortium name="The Broad Institute Genome Sequencing Center for Infectious Disease"/>
            <person name="Wu L."/>
            <person name="Ma J."/>
        </authorList>
    </citation>
    <scope>NUCLEOTIDE SEQUENCE [LARGE SCALE GENOMIC DNA]</scope>
    <source>
        <strain evidence="5">CGMCC 1.15790</strain>
    </source>
</reference>
<evidence type="ECO:0000256" key="2">
    <source>
        <dbReference type="ARBA" id="ARBA00022803"/>
    </source>
</evidence>
<keyword evidence="2 3" id="KW-0802">TPR repeat</keyword>
<accession>A0ABW0U7K8</accession>
<sequence length="435" mass="51074">MKDDKKWLGASWGETMNKKQEAIQLIQAGQIKEGLEKLTQWEKIATDEEQYEILEIYMELGLTDRAERLIQKWKKSGKPFDGELITMEAEIKMEHEEEEEAISLLSQIRKEDPAFLKAQLLLADIYQLQGLDEVAEQKLQYALSLAPEEPVIVAAMGYYYMERGDYKKCIPYFKKAEQLGFVGQHDNIKLHLAQAYSATGEFETALDYYEKGLKEREDLDALFGYGYTALQLHDYERAIEPFTRLKELDPEYVTLYPYLVRAHKQLHNYEQALNIAKEGLSYDEFNDTLFMEAAMLYDLLGEKDKVSETMWEAISLNPTNSEAILYLLRFFREEEDEEAIIELMSHLKELGESDPLYAWFEAYAWREQEEDEKARQAYEQANIVYGQDPEFLEDYGRFLLEIGNRKQALQLFEQSLQLQPENEPLRNLMEELTFW</sequence>
<evidence type="ECO:0000256" key="1">
    <source>
        <dbReference type="ARBA" id="ARBA00022737"/>
    </source>
</evidence>
<feature type="repeat" description="TPR" evidence="3">
    <location>
        <begin position="219"/>
        <end position="252"/>
    </location>
</feature>
<evidence type="ECO:0000256" key="3">
    <source>
        <dbReference type="PROSITE-ProRule" id="PRU00339"/>
    </source>
</evidence>
<dbReference type="Pfam" id="PF13181">
    <property type="entry name" value="TPR_8"/>
    <property type="match status" value="1"/>
</dbReference>
<dbReference type="PANTHER" id="PTHR45586">
    <property type="entry name" value="TPR REPEAT-CONTAINING PROTEIN PA4667"/>
    <property type="match status" value="1"/>
</dbReference>
<dbReference type="RefSeq" id="WP_270897569.1">
    <property type="nucleotide sequence ID" value="NZ_JBHSPF010000018.1"/>
</dbReference>
<dbReference type="Proteomes" id="UP001596143">
    <property type="component" value="Unassembled WGS sequence"/>
</dbReference>
<gene>
    <name evidence="4" type="ORF">ACFPTR_05270</name>
</gene>
<dbReference type="PANTHER" id="PTHR45586:SF1">
    <property type="entry name" value="LIPOPOLYSACCHARIDE ASSEMBLY PROTEIN B"/>
    <property type="match status" value="1"/>
</dbReference>
<evidence type="ECO:0000313" key="5">
    <source>
        <dbReference type="Proteomes" id="UP001596143"/>
    </source>
</evidence>
<evidence type="ECO:0000313" key="4">
    <source>
        <dbReference type="EMBL" id="MFC5628306.1"/>
    </source>
</evidence>
<feature type="repeat" description="TPR" evidence="3">
    <location>
        <begin position="389"/>
        <end position="422"/>
    </location>
</feature>
<dbReference type="SMART" id="SM00028">
    <property type="entry name" value="TPR"/>
    <property type="match status" value="7"/>
</dbReference>
<keyword evidence="5" id="KW-1185">Reference proteome</keyword>
<dbReference type="Pfam" id="PF25058">
    <property type="entry name" value="ARM_TT21"/>
    <property type="match status" value="1"/>
</dbReference>
<dbReference type="Gene3D" id="1.25.40.10">
    <property type="entry name" value="Tetratricopeptide repeat domain"/>
    <property type="match status" value="2"/>
</dbReference>
<dbReference type="PROSITE" id="PS50005">
    <property type="entry name" value="TPR"/>
    <property type="match status" value="2"/>
</dbReference>
<name>A0ABW0U7K8_9BACI</name>
<dbReference type="InterPro" id="IPR019734">
    <property type="entry name" value="TPR_rpt"/>
</dbReference>
<keyword evidence="1" id="KW-0677">Repeat</keyword>